<evidence type="ECO:0000313" key="3">
    <source>
        <dbReference type="Proteomes" id="UP001234178"/>
    </source>
</evidence>
<evidence type="ECO:0000256" key="1">
    <source>
        <dbReference type="SAM" id="MobiDB-lite"/>
    </source>
</evidence>
<proteinExistence type="predicted"/>
<dbReference type="Proteomes" id="UP001234178">
    <property type="component" value="Unassembled WGS sequence"/>
</dbReference>
<sequence length="84" mass="9616">MSGQKLLMCIAAATCCHRSEKQGGSVQNGKEDNRPVRNGKLVRHSKDSNAQDLEYKPPLAARLRHHEEDPRKEFRNTKRNLSYL</sequence>
<protein>
    <recommendedName>
        <fullName evidence="4">Secreted protein</fullName>
    </recommendedName>
</protein>
<gene>
    <name evidence="2" type="ORF">OUZ56_007930</name>
</gene>
<accession>A0ABR0ABV0</accession>
<organism evidence="2 3">
    <name type="scientific">Daphnia magna</name>
    <dbReference type="NCBI Taxonomy" id="35525"/>
    <lineage>
        <taxon>Eukaryota</taxon>
        <taxon>Metazoa</taxon>
        <taxon>Ecdysozoa</taxon>
        <taxon>Arthropoda</taxon>
        <taxon>Crustacea</taxon>
        <taxon>Branchiopoda</taxon>
        <taxon>Diplostraca</taxon>
        <taxon>Cladocera</taxon>
        <taxon>Anomopoda</taxon>
        <taxon>Daphniidae</taxon>
        <taxon>Daphnia</taxon>
    </lineage>
</organism>
<name>A0ABR0ABV0_9CRUS</name>
<feature type="compositionally biased region" description="Basic and acidic residues" evidence="1">
    <location>
        <begin position="65"/>
        <end position="76"/>
    </location>
</feature>
<dbReference type="EMBL" id="JAOYFB010000037">
    <property type="protein sequence ID" value="KAK4022468.1"/>
    <property type="molecule type" value="Genomic_DNA"/>
</dbReference>
<keyword evidence="3" id="KW-1185">Reference proteome</keyword>
<feature type="compositionally biased region" description="Basic and acidic residues" evidence="1">
    <location>
        <begin position="44"/>
        <end position="55"/>
    </location>
</feature>
<feature type="region of interest" description="Disordered" evidence="1">
    <location>
        <begin position="19"/>
        <end position="84"/>
    </location>
</feature>
<evidence type="ECO:0008006" key="4">
    <source>
        <dbReference type="Google" id="ProtNLM"/>
    </source>
</evidence>
<comment type="caution">
    <text evidence="2">The sequence shown here is derived from an EMBL/GenBank/DDBJ whole genome shotgun (WGS) entry which is preliminary data.</text>
</comment>
<reference evidence="2 3" key="1">
    <citation type="journal article" date="2023" name="Nucleic Acids Res.">
        <title>The hologenome of Daphnia magna reveals possible DNA methylation and microbiome-mediated evolution of the host genome.</title>
        <authorList>
            <person name="Chaturvedi A."/>
            <person name="Li X."/>
            <person name="Dhandapani V."/>
            <person name="Marshall H."/>
            <person name="Kissane S."/>
            <person name="Cuenca-Cambronero M."/>
            <person name="Asole G."/>
            <person name="Calvet F."/>
            <person name="Ruiz-Romero M."/>
            <person name="Marangio P."/>
            <person name="Guigo R."/>
            <person name="Rago D."/>
            <person name="Mirbahai L."/>
            <person name="Eastwood N."/>
            <person name="Colbourne J.K."/>
            <person name="Zhou J."/>
            <person name="Mallon E."/>
            <person name="Orsini L."/>
        </authorList>
    </citation>
    <scope>NUCLEOTIDE SEQUENCE [LARGE SCALE GENOMIC DNA]</scope>
    <source>
        <strain evidence="2">LRV0_1</strain>
    </source>
</reference>
<evidence type="ECO:0000313" key="2">
    <source>
        <dbReference type="EMBL" id="KAK4022468.1"/>
    </source>
</evidence>